<dbReference type="RefSeq" id="WP_071360928.1">
    <property type="nucleotide sequence ID" value="NZ_JRYB01000001.1"/>
</dbReference>
<dbReference type="SUPFAM" id="SSF56524">
    <property type="entry name" value="Oxidoreductase molybdopterin-binding domain"/>
    <property type="match status" value="1"/>
</dbReference>
<dbReference type="Proteomes" id="UP000180246">
    <property type="component" value="Unassembled WGS sequence"/>
</dbReference>
<organism evidence="1 2">
    <name type="scientific">Massilia timonae</name>
    <dbReference type="NCBI Taxonomy" id="47229"/>
    <lineage>
        <taxon>Bacteria</taxon>
        <taxon>Pseudomonadati</taxon>
        <taxon>Pseudomonadota</taxon>
        <taxon>Betaproteobacteria</taxon>
        <taxon>Burkholderiales</taxon>
        <taxon>Oxalobacteraceae</taxon>
        <taxon>Telluria group</taxon>
        <taxon>Massilia</taxon>
    </lineage>
</organism>
<proteinExistence type="predicted"/>
<gene>
    <name evidence="1" type="ORF">LO55_1391</name>
</gene>
<dbReference type="EMBL" id="JRYB01000001">
    <property type="protein sequence ID" value="OIJ39601.1"/>
    <property type="molecule type" value="Genomic_DNA"/>
</dbReference>
<dbReference type="InterPro" id="IPR036374">
    <property type="entry name" value="OxRdtase_Mopterin-bd_sf"/>
</dbReference>
<name>A0A1S2N3F2_9BURK</name>
<comment type="caution">
    <text evidence="1">The sequence shown here is derived from an EMBL/GenBank/DDBJ whole genome shotgun (WGS) entry which is preliminary data.</text>
</comment>
<dbReference type="AlphaFoldDB" id="A0A1S2N3F2"/>
<reference evidence="1 2" key="1">
    <citation type="submission" date="2014-10" db="EMBL/GenBank/DDBJ databases">
        <authorList>
            <person name="Seo M.-J."/>
            <person name="Seok Y.J."/>
            <person name="Cha I.-T."/>
        </authorList>
    </citation>
    <scope>NUCLEOTIDE SEQUENCE [LARGE SCALE GENOMIC DNA]</scope>
    <source>
        <strain evidence="1 2">NEU</strain>
    </source>
</reference>
<evidence type="ECO:0000313" key="2">
    <source>
        <dbReference type="Proteomes" id="UP000180246"/>
    </source>
</evidence>
<accession>A0A1S2N3F2</accession>
<protein>
    <submittedName>
        <fullName evidence="1">Oxidoreductase molybdopterin binding domain protein</fullName>
    </submittedName>
</protein>
<sequence length="196" mass="20817">MEKRHFLGAAVVAGAAPAFASRGTGTAPVPTAGPTLLTITGAITRSNRGALDPALDQMMARQKLAFDRAYALDFATLAALPARTIRPTLEYDGKPHTLRGPLLLEVLAQAGAKPRDAAKVLMRAVDGYAAVLEIRQLRAWNVIVATHLDGKAMPLGGLGPLWAVYDADRVPEMAALPVAQRFGACPWALYHLEVMA</sequence>
<dbReference type="Gene3D" id="3.90.420.10">
    <property type="entry name" value="Oxidoreductase, molybdopterin-binding domain"/>
    <property type="match status" value="1"/>
</dbReference>
<evidence type="ECO:0000313" key="1">
    <source>
        <dbReference type="EMBL" id="OIJ39601.1"/>
    </source>
</evidence>